<feature type="repeat" description="ANK" evidence="3">
    <location>
        <begin position="386"/>
        <end position="418"/>
    </location>
</feature>
<feature type="region of interest" description="Disordered" evidence="4">
    <location>
        <begin position="671"/>
        <end position="695"/>
    </location>
</feature>
<feature type="repeat" description="ANK" evidence="3">
    <location>
        <begin position="292"/>
        <end position="324"/>
    </location>
</feature>
<proteinExistence type="predicted"/>
<dbReference type="InterPro" id="IPR002110">
    <property type="entry name" value="Ankyrin_rpt"/>
</dbReference>
<protein>
    <submittedName>
        <fullName evidence="5">Uncharacterized protein</fullName>
    </submittedName>
</protein>
<comment type="caution">
    <text evidence="5">The sequence shown here is derived from an EMBL/GenBank/DDBJ whole genome shotgun (WGS) entry which is preliminary data.</text>
</comment>
<dbReference type="Pfam" id="PF12796">
    <property type="entry name" value="Ank_2"/>
    <property type="match status" value="1"/>
</dbReference>
<dbReference type="AlphaFoldDB" id="A0A835SGE2"/>
<evidence type="ECO:0000256" key="1">
    <source>
        <dbReference type="ARBA" id="ARBA00022737"/>
    </source>
</evidence>
<name>A0A835SGE2_CHLIN</name>
<feature type="region of interest" description="Disordered" evidence="4">
    <location>
        <begin position="340"/>
        <end position="369"/>
    </location>
</feature>
<dbReference type="SUPFAM" id="SSF48403">
    <property type="entry name" value="Ankyrin repeat"/>
    <property type="match status" value="1"/>
</dbReference>
<evidence type="ECO:0000256" key="3">
    <source>
        <dbReference type="PROSITE-ProRule" id="PRU00023"/>
    </source>
</evidence>
<feature type="compositionally biased region" description="Low complexity" evidence="4">
    <location>
        <begin position="788"/>
        <end position="802"/>
    </location>
</feature>
<feature type="compositionally biased region" description="Low complexity" evidence="4">
    <location>
        <begin position="976"/>
        <end position="988"/>
    </location>
</feature>
<keyword evidence="2 3" id="KW-0040">ANK repeat</keyword>
<dbReference type="EMBL" id="JAEHOC010000090">
    <property type="protein sequence ID" value="KAG2422928.1"/>
    <property type="molecule type" value="Genomic_DNA"/>
</dbReference>
<evidence type="ECO:0000256" key="4">
    <source>
        <dbReference type="SAM" id="MobiDB-lite"/>
    </source>
</evidence>
<reference evidence="5" key="1">
    <citation type="journal article" date="2020" name="bioRxiv">
        <title>Comparative genomics of Chlamydomonas.</title>
        <authorList>
            <person name="Craig R.J."/>
            <person name="Hasan A.R."/>
            <person name="Ness R.W."/>
            <person name="Keightley P.D."/>
        </authorList>
    </citation>
    <scope>NUCLEOTIDE SEQUENCE</scope>
    <source>
        <strain evidence="5">SAG 7.73</strain>
    </source>
</reference>
<feature type="compositionally biased region" description="Pro residues" evidence="4">
    <location>
        <begin position="943"/>
        <end position="956"/>
    </location>
</feature>
<dbReference type="SMART" id="SM00248">
    <property type="entry name" value="ANK"/>
    <property type="match status" value="5"/>
</dbReference>
<dbReference type="Proteomes" id="UP000650467">
    <property type="component" value="Unassembled WGS sequence"/>
</dbReference>
<feature type="compositionally biased region" description="Pro residues" evidence="4">
    <location>
        <begin position="817"/>
        <end position="829"/>
    </location>
</feature>
<dbReference type="Pfam" id="PF00023">
    <property type="entry name" value="Ank"/>
    <property type="match status" value="2"/>
</dbReference>
<dbReference type="PANTHER" id="PTHR24198:SF165">
    <property type="entry name" value="ANKYRIN REPEAT-CONTAINING PROTEIN-RELATED"/>
    <property type="match status" value="1"/>
</dbReference>
<feature type="repeat" description="ANK" evidence="3">
    <location>
        <begin position="185"/>
        <end position="217"/>
    </location>
</feature>
<dbReference type="PANTHER" id="PTHR24198">
    <property type="entry name" value="ANKYRIN REPEAT AND PROTEIN KINASE DOMAIN-CONTAINING PROTEIN"/>
    <property type="match status" value="1"/>
</dbReference>
<dbReference type="Gene3D" id="1.25.40.20">
    <property type="entry name" value="Ankyrin repeat-containing domain"/>
    <property type="match status" value="1"/>
</dbReference>
<feature type="compositionally biased region" description="Low complexity" evidence="4">
    <location>
        <begin position="881"/>
        <end position="890"/>
    </location>
</feature>
<evidence type="ECO:0000313" key="6">
    <source>
        <dbReference type="Proteomes" id="UP000650467"/>
    </source>
</evidence>
<accession>A0A835SGE2</accession>
<keyword evidence="1" id="KW-0677">Repeat</keyword>
<sequence length="1039" mass="101232">MGQQLSACVSAASTVAGGDETLVAACAGAARSLAHGSTCAALTSIRQHPQLLAERFLPGGNNVWHHAARTGNSVLLTELFRHVEAVAHELLASHRRRLPGLRRLHPHLAHLCELQKPAEEEHEEEEEPGRARGSSGGSSLAAAGNSSSSSSTGAGSGGSLVTSHAPPLAVGSALLAVLLCLPNAAGLTPLMLAAGSGQATAVALLLRKGADPWAAEPRRAATALHAAAAGGHYMSCKLLLGLLPGPDSPFAALHCQHPSLQRRQAPSAEQGPLVQGAEEGCRAWLLSARTAAGATALHLAVAGGHAALAELLLAHGAELGAQVLPPRGMRLSLSLRLPLRQRPPSYTSSGPSANTSPTSTLLHNPALPTPTSSTSPAACCWSALPAGATALHLAAAAGDVATVLALLRHYAAREADNPGSLPDPRTARDGGAHAPRQLVAEQVAEAAAAGRPAGISSGGGSGGARQLLAVLSADYPAGRLLGSLGGGGEDSAVGDAAGRANGAPGSGPAARAGVPTLAALAGAALHRALLSRLSHLEAQGELEAAGAAAAAGIAPGTDGSADADAAVAPAAATAVAAAVTTPAQPHPPQPQPQPQSELQQLQQLLPAAGEPDQGLGLAEAMAAPVPLGPDLAAALVRADTQCVAAITAAAAAAKAEGAAATATGAAAAAAVSRPGPAGAPGATGAGAGRGLRHSDRGVSAGAAAAAAVSSGEACSFRRQLGTGSAAADHVDGTTRVPGGDGGGPAAGPLHSAVAAGTGGCGCSQRRHSADLAARAAATAPASCTGGTAQWRRQQWRQWQQRAPQPPQPAAAAASSPAAPPPAPAAPLGPLPNRDAADAVTAAASTATAPAAARAPERVTFCGVCLEEAEADDVVGAAALLSSSGPQQQQQVEGHAHHPGPAQPRRLVLVAVSGCGHVLCTACARQLVAGAAPPPAAVVRVEPPASPAAAPPPPAYPQQPQQQPASLQYGGGGVRTPAGPSGAAAAAAAGPRGPAAAPVMVAGAGWARTAAAGAPLGGGRWRAARCPFCRGGIGGFTALL</sequence>
<feature type="region of interest" description="Disordered" evidence="4">
    <location>
        <begin position="117"/>
        <end position="161"/>
    </location>
</feature>
<feature type="region of interest" description="Disordered" evidence="4">
    <location>
        <begin position="942"/>
        <end position="988"/>
    </location>
</feature>
<feature type="compositionally biased region" description="Low complexity" evidence="4">
    <location>
        <begin position="671"/>
        <end position="680"/>
    </location>
</feature>
<organism evidence="5 6">
    <name type="scientific">Chlamydomonas incerta</name>
    <dbReference type="NCBI Taxonomy" id="51695"/>
    <lineage>
        <taxon>Eukaryota</taxon>
        <taxon>Viridiplantae</taxon>
        <taxon>Chlorophyta</taxon>
        <taxon>core chlorophytes</taxon>
        <taxon>Chlorophyceae</taxon>
        <taxon>CS clade</taxon>
        <taxon>Chlamydomonadales</taxon>
        <taxon>Chlamydomonadaceae</taxon>
        <taxon>Chlamydomonas</taxon>
    </lineage>
</organism>
<feature type="region of interest" description="Disordered" evidence="4">
    <location>
        <begin position="778"/>
        <end position="833"/>
    </location>
</feature>
<feature type="region of interest" description="Disordered" evidence="4">
    <location>
        <begin position="881"/>
        <end position="900"/>
    </location>
</feature>
<evidence type="ECO:0000313" key="5">
    <source>
        <dbReference type="EMBL" id="KAG2422928.1"/>
    </source>
</evidence>
<keyword evidence="6" id="KW-1185">Reference proteome</keyword>
<feature type="compositionally biased region" description="Low complexity" evidence="4">
    <location>
        <begin position="131"/>
        <end position="153"/>
    </location>
</feature>
<feature type="compositionally biased region" description="Polar residues" evidence="4">
    <location>
        <begin position="346"/>
        <end position="362"/>
    </location>
</feature>
<dbReference type="PROSITE" id="PS50297">
    <property type="entry name" value="ANK_REP_REGION"/>
    <property type="match status" value="3"/>
</dbReference>
<dbReference type="InterPro" id="IPR036770">
    <property type="entry name" value="Ankyrin_rpt-contain_sf"/>
</dbReference>
<gene>
    <name evidence="5" type="ORF">HXX76_015679</name>
</gene>
<dbReference type="PROSITE" id="PS50088">
    <property type="entry name" value="ANK_REPEAT"/>
    <property type="match status" value="3"/>
</dbReference>
<feature type="region of interest" description="Disordered" evidence="4">
    <location>
        <begin position="722"/>
        <end position="750"/>
    </location>
</feature>
<evidence type="ECO:0000256" key="2">
    <source>
        <dbReference type="ARBA" id="ARBA00023043"/>
    </source>
</evidence>